<proteinExistence type="predicted"/>
<gene>
    <name evidence="1" type="ORF">FHE65_21415</name>
</gene>
<evidence type="ECO:0000313" key="1">
    <source>
        <dbReference type="EMBL" id="TNC42306.1"/>
    </source>
</evidence>
<dbReference type="AlphaFoldDB" id="A0A5C4MJU9"/>
<reference evidence="1 2" key="1">
    <citation type="submission" date="2019-05" db="EMBL/GenBank/DDBJ databases">
        <title>Mumia sp. nov., isolated from the intestinal contents of plateau pika (Ochotona curzoniae) in the Qinghai-Tibet plateau of China.</title>
        <authorList>
            <person name="Tian Z."/>
        </authorList>
    </citation>
    <scope>NUCLEOTIDE SEQUENCE [LARGE SCALE GENOMIC DNA]</scope>
    <source>
        <strain evidence="2">527</strain>
    </source>
</reference>
<comment type="caution">
    <text evidence="1">The sequence shown here is derived from an EMBL/GenBank/DDBJ whole genome shotgun (WGS) entry which is preliminary data.</text>
</comment>
<organism evidence="1 2">
    <name type="scientific">Mumia zhuanghuii</name>
    <dbReference type="NCBI Taxonomy" id="2585211"/>
    <lineage>
        <taxon>Bacteria</taxon>
        <taxon>Bacillati</taxon>
        <taxon>Actinomycetota</taxon>
        <taxon>Actinomycetes</taxon>
        <taxon>Propionibacteriales</taxon>
        <taxon>Nocardioidaceae</taxon>
        <taxon>Mumia</taxon>
    </lineage>
</organism>
<sequence>MSATTPQQVTAWLDVHARANIEPIDPVPPGAVVTLDLVNLTRDDHWLRVRLLRVLRRARVVYVNSGSPSVRRNVVELLRAAGVPEVGSGTSLPRLSADGR</sequence>
<evidence type="ECO:0000313" key="2">
    <source>
        <dbReference type="Proteomes" id="UP000306740"/>
    </source>
</evidence>
<dbReference type="RefSeq" id="WP_139106564.1">
    <property type="nucleotide sequence ID" value="NZ_VDFR01000097.1"/>
</dbReference>
<name>A0A5C4MJU9_9ACTN</name>
<dbReference type="EMBL" id="VDFR01000097">
    <property type="protein sequence ID" value="TNC42306.1"/>
    <property type="molecule type" value="Genomic_DNA"/>
</dbReference>
<accession>A0A5C4MJU9</accession>
<protein>
    <submittedName>
        <fullName evidence="1">Uncharacterized protein</fullName>
    </submittedName>
</protein>
<dbReference type="Proteomes" id="UP000306740">
    <property type="component" value="Unassembled WGS sequence"/>
</dbReference>